<dbReference type="AlphaFoldDB" id="A0A0L7R816"/>
<sequence>VIEESSGDIGDDIPKIRYRNGLPCNNRTMVPRRRASIATITRPLTSQDVIKAGFFIMQRNSVSGRVTLRRPSLCSEIQRRENDKLNRTDSASSVIELRDIFEHTESRRNSIEENNNLLRIDQSNNVNIVNCDIVDNTNDQDRLISSQNSFLESNVTKTVEKQFKLCIRTAEPLRITRHIETWRPILWYTLIFFLGFYAKQITSTFDTCDVPP</sequence>
<dbReference type="OrthoDB" id="10062605at2759"/>
<dbReference type="EMBL" id="KQ414637">
    <property type="protein sequence ID" value="KOC66989.1"/>
    <property type="molecule type" value="Genomic_DNA"/>
</dbReference>
<keyword evidence="2" id="KW-1185">Reference proteome</keyword>
<organism evidence="1 2">
    <name type="scientific">Habropoda laboriosa</name>
    <dbReference type="NCBI Taxonomy" id="597456"/>
    <lineage>
        <taxon>Eukaryota</taxon>
        <taxon>Metazoa</taxon>
        <taxon>Ecdysozoa</taxon>
        <taxon>Arthropoda</taxon>
        <taxon>Hexapoda</taxon>
        <taxon>Insecta</taxon>
        <taxon>Pterygota</taxon>
        <taxon>Neoptera</taxon>
        <taxon>Endopterygota</taxon>
        <taxon>Hymenoptera</taxon>
        <taxon>Apocrita</taxon>
        <taxon>Aculeata</taxon>
        <taxon>Apoidea</taxon>
        <taxon>Anthophila</taxon>
        <taxon>Apidae</taxon>
        <taxon>Habropoda</taxon>
    </lineage>
</organism>
<name>A0A0L7R816_9HYME</name>
<dbReference type="Proteomes" id="UP000053825">
    <property type="component" value="Unassembled WGS sequence"/>
</dbReference>
<dbReference type="STRING" id="597456.A0A0L7R816"/>
<feature type="non-terminal residue" evidence="1">
    <location>
        <position position="1"/>
    </location>
</feature>
<evidence type="ECO:0000313" key="1">
    <source>
        <dbReference type="EMBL" id="KOC66989.1"/>
    </source>
</evidence>
<accession>A0A0L7R816</accession>
<protein>
    <submittedName>
        <fullName evidence="1">Uncharacterized protein</fullName>
    </submittedName>
</protein>
<gene>
    <name evidence="1" type="ORF">WH47_12416</name>
</gene>
<proteinExistence type="predicted"/>
<reference evidence="1 2" key="1">
    <citation type="submission" date="2015-07" db="EMBL/GenBank/DDBJ databases">
        <title>The genome of Habropoda laboriosa.</title>
        <authorList>
            <person name="Pan H."/>
            <person name="Kapheim K."/>
        </authorList>
    </citation>
    <scope>NUCLEOTIDE SEQUENCE [LARGE SCALE GENOMIC DNA]</scope>
    <source>
        <strain evidence="1">0110345459</strain>
    </source>
</reference>
<evidence type="ECO:0000313" key="2">
    <source>
        <dbReference type="Proteomes" id="UP000053825"/>
    </source>
</evidence>